<accession>A0A5H2XTN9</accession>
<dbReference type="InterPro" id="IPR036638">
    <property type="entry name" value="HLH_DNA-bd_sf"/>
</dbReference>
<feature type="domain" description="BHLH" evidence="7">
    <location>
        <begin position="98"/>
        <end position="149"/>
    </location>
</feature>
<reference evidence="8" key="1">
    <citation type="journal article" date="2019" name="Science">
        <title>Mutation of a bHLH transcription factor allowed almond domestication.</title>
        <authorList>
            <person name="Sanchez-Perez R."/>
            <person name="Pavan S."/>
            <person name="Mazzeo R."/>
            <person name="Moldovan C."/>
            <person name="Aiese Cigliano R."/>
            <person name="Del Cueto J."/>
            <person name="Ricciardi F."/>
            <person name="Lotti C."/>
            <person name="Ricciardi L."/>
            <person name="Dicenta F."/>
            <person name="Lopez-Marques R.L."/>
            <person name="Lindberg Moller B."/>
        </authorList>
    </citation>
    <scope>NUCLEOTIDE SEQUENCE</scope>
</reference>
<evidence type="ECO:0000256" key="6">
    <source>
        <dbReference type="SAM" id="Coils"/>
    </source>
</evidence>
<sequence length="271" mass="30869">MTLVNPPGSLSQQKTNIYTSPNNHIMLALSPPSFSTIGWPLEDPKSHDQNYFYRDSFTDQIAESFLHILPTQLPQVEPARSTPSTTVSGEYAGVSPMVKKLNHNASERDRRQKINSLYSSLRSLLPADQMKKLSIPNTISRVVKYIPELQKQVEGLIRKREELLVRISKQEDQELHEEKQMKSTAGSSLSAVSTYRLNDREVAIQISTLKTHNNLLSEILLNLEEEGLQILNASSFESSGERVFYNLHLQVERSYRLECENLSEKLMSFYA</sequence>
<keyword evidence="3 8" id="KW-0238">DNA-binding</keyword>
<evidence type="ECO:0000256" key="1">
    <source>
        <dbReference type="ARBA" id="ARBA00004123"/>
    </source>
</evidence>
<keyword evidence="6" id="KW-0175">Coiled coil</keyword>
<dbReference type="SUPFAM" id="SSF47459">
    <property type="entry name" value="HLH, helix-loop-helix DNA-binding domain"/>
    <property type="match status" value="1"/>
</dbReference>
<evidence type="ECO:0000256" key="4">
    <source>
        <dbReference type="ARBA" id="ARBA00023163"/>
    </source>
</evidence>
<dbReference type="PANTHER" id="PTHR13935">
    <property type="entry name" value="ACHAETE-SCUTE TRANSCRIPTION FACTOR-RELATED"/>
    <property type="match status" value="1"/>
</dbReference>
<dbReference type="InterPro" id="IPR015660">
    <property type="entry name" value="MASH1/Ascl1a-like"/>
</dbReference>
<dbReference type="GO" id="GO:0000981">
    <property type="term" value="F:DNA-binding transcription factor activity, RNA polymerase II-specific"/>
    <property type="evidence" value="ECO:0007669"/>
    <property type="project" value="TreeGrafter"/>
</dbReference>
<dbReference type="AlphaFoldDB" id="A0A5H2XTN9"/>
<comment type="subcellular location">
    <subcellularLocation>
        <location evidence="1">Nucleus</location>
    </subcellularLocation>
</comment>
<evidence type="ECO:0000256" key="5">
    <source>
        <dbReference type="ARBA" id="ARBA00023242"/>
    </source>
</evidence>
<dbReference type="EMBL" id="AP021578">
    <property type="protein sequence ID" value="BBN69909.1"/>
    <property type="molecule type" value="Genomic_DNA"/>
</dbReference>
<evidence type="ECO:0000313" key="8">
    <source>
        <dbReference type="EMBL" id="BBN69909.1"/>
    </source>
</evidence>
<keyword evidence="4" id="KW-0804">Transcription</keyword>
<dbReference type="Pfam" id="PF00010">
    <property type="entry name" value="HLH"/>
    <property type="match status" value="1"/>
</dbReference>
<dbReference type="PROSITE" id="PS50888">
    <property type="entry name" value="BHLH"/>
    <property type="match status" value="1"/>
</dbReference>
<dbReference type="Gene3D" id="4.10.280.10">
    <property type="entry name" value="Helix-loop-helix DNA-binding domain"/>
    <property type="match status" value="1"/>
</dbReference>
<gene>
    <name evidence="8" type="ORF">Prudu_1241S000100</name>
</gene>
<dbReference type="InterPro" id="IPR011598">
    <property type="entry name" value="bHLH_dom"/>
</dbReference>
<dbReference type="GO" id="GO:0010106">
    <property type="term" value="P:cellular response to iron ion starvation"/>
    <property type="evidence" value="ECO:0007669"/>
    <property type="project" value="UniProtKB-ARBA"/>
</dbReference>
<evidence type="ECO:0000256" key="3">
    <source>
        <dbReference type="ARBA" id="ARBA00023125"/>
    </source>
</evidence>
<dbReference type="SMART" id="SM00353">
    <property type="entry name" value="HLH"/>
    <property type="match status" value="1"/>
</dbReference>
<evidence type="ECO:0000259" key="7">
    <source>
        <dbReference type="PROSITE" id="PS50888"/>
    </source>
</evidence>
<dbReference type="GO" id="GO:0090575">
    <property type="term" value="C:RNA polymerase II transcription regulator complex"/>
    <property type="evidence" value="ECO:0007669"/>
    <property type="project" value="TreeGrafter"/>
</dbReference>
<dbReference type="PANTHER" id="PTHR13935:SF41">
    <property type="entry name" value="TRANSCRIPTION FACTOR ORG2-RELATED"/>
    <property type="match status" value="1"/>
</dbReference>
<organism evidence="8">
    <name type="scientific">Prunus dulcis</name>
    <name type="common">Almond</name>
    <name type="synonym">Amygdalus dulcis</name>
    <dbReference type="NCBI Taxonomy" id="3755"/>
    <lineage>
        <taxon>Eukaryota</taxon>
        <taxon>Viridiplantae</taxon>
        <taxon>Streptophyta</taxon>
        <taxon>Embryophyta</taxon>
        <taxon>Tracheophyta</taxon>
        <taxon>Spermatophyta</taxon>
        <taxon>Magnoliopsida</taxon>
        <taxon>eudicotyledons</taxon>
        <taxon>Gunneridae</taxon>
        <taxon>Pentapetalae</taxon>
        <taxon>rosids</taxon>
        <taxon>fabids</taxon>
        <taxon>Rosales</taxon>
        <taxon>Rosaceae</taxon>
        <taxon>Amygdaloideae</taxon>
        <taxon>Amygdaleae</taxon>
        <taxon>Prunus</taxon>
    </lineage>
</organism>
<keyword evidence="2" id="KW-0805">Transcription regulation</keyword>
<dbReference type="FunFam" id="4.10.280.10:FF:000074">
    <property type="entry name" value="Transcription factor ORG2"/>
    <property type="match status" value="1"/>
</dbReference>
<protein>
    <submittedName>
        <fullName evidence="8">Basic helix-loop-helix DNA-binding superfamily protein</fullName>
    </submittedName>
</protein>
<keyword evidence="5" id="KW-0539">Nucleus</keyword>
<dbReference type="GO" id="GO:0000977">
    <property type="term" value="F:RNA polymerase II transcription regulatory region sequence-specific DNA binding"/>
    <property type="evidence" value="ECO:0007669"/>
    <property type="project" value="TreeGrafter"/>
</dbReference>
<evidence type="ECO:0000256" key="2">
    <source>
        <dbReference type="ARBA" id="ARBA00023015"/>
    </source>
</evidence>
<name>A0A5H2XTN9_PRUDU</name>
<dbReference type="GO" id="GO:0046983">
    <property type="term" value="F:protein dimerization activity"/>
    <property type="evidence" value="ECO:0007669"/>
    <property type="project" value="InterPro"/>
</dbReference>
<proteinExistence type="predicted"/>
<feature type="coiled-coil region" evidence="6">
    <location>
        <begin position="146"/>
        <end position="173"/>
    </location>
</feature>